<gene>
    <name evidence="8" type="ORF">RM553_05675</name>
</gene>
<feature type="transmembrane region" description="Helical" evidence="7">
    <location>
        <begin position="58"/>
        <end position="81"/>
    </location>
</feature>
<keyword evidence="4 7" id="KW-0812">Transmembrane</keyword>
<evidence type="ECO:0000256" key="3">
    <source>
        <dbReference type="ARBA" id="ARBA00022679"/>
    </source>
</evidence>
<keyword evidence="6 7" id="KW-0472">Membrane</keyword>
<evidence type="ECO:0000313" key="9">
    <source>
        <dbReference type="Proteomes" id="UP001262889"/>
    </source>
</evidence>
<evidence type="ECO:0000313" key="8">
    <source>
        <dbReference type="EMBL" id="MDT0642317.1"/>
    </source>
</evidence>
<feature type="transmembrane region" description="Helical" evidence="7">
    <location>
        <begin position="227"/>
        <end position="246"/>
    </location>
</feature>
<reference evidence="8 9" key="1">
    <citation type="submission" date="2023-09" db="EMBL/GenBank/DDBJ databases">
        <authorList>
            <person name="Rey-Velasco X."/>
        </authorList>
    </citation>
    <scope>NUCLEOTIDE SEQUENCE [LARGE SCALE GENOMIC DNA]</scope>
    <source>
        <strain evidence="8 9">F363</strain>
    </source>
</reference>
<dbReference type="InterPro" id="IPR018480">
    <property type="entry name" value="PNAcMuramoyl-5peptid_Trfase_CS"/>
</dbReference>
<feature type="transmembrane region" description="Helical" evidence="7">
    <location>
        <begin position="151"/>
        <end position="170"/>
    </location>
</feature>
<evidence type="ECO:0000256" key="7">
    <source>
        <dbReference type="SAM" id="Phobius"/>
    </source>
</evidence>
<dbReference type="GO" id="GO:0016740">
    <property type="term" value="F:transferase activity"/>
    <property type="evidence" value="ECO:0007669"/>
    <property type="project" value="UniProtKB-KW"/>
</dbReference>
<comment type="subcellular location">
    <subcellularLocation>
        <location evidence="1">Cell membrane</location>
        <topology evidence="1">Multi-pass membrane protein</topology>
    </subcellularLocation>
</comment>
<feature type="transmembrane region" description="Helical" evidence="7">
    <location>
        <begin position="87"/>
        <end position="105"/>
    </location>
</feature>
<feature type="transmembrane region" description="Helical" evidence="7">
    <location>
        <begin position="341"/>
        <end position="362"/>
    </location>
</feature>
<evidence type="ECO:0000256" key="4">
    <source>
        <dbReference type="ARBA" id="ARBA00022692"/>
    </source>
</evidence>
<feature type="transmembrane region" description="Helical" evidence="7">
    <location>
        <begin position="200"/>
        <end position="220"/>
    </location>
</feature>
<dbReference type="PANTHER" id="PTHR22926:SF3">
    <property type="entry name" value="UNDECAPRENYL-PHOSPHATE ALPHA-N-ACETYLGLUCOSAMINYL 1-PHOSPHATE TRANSFERASE"/>
    <property type="match status" value="1"/>
</dbReference>
<protein>
    <submittedName>
        <fullName evidence="8">MraY family glycosyltransferase</fullName>
        <ecNumber evidence="8">2.7.8.-</ecNumber>
    </submittedName>
</protein>
<evidence type="ECO:0000256" key="5">
    <source>
        <dbReference type="ARBA" id="ARBA00022989"/>
    </source>
</evidence>
<dbReference type="InterPro" id="IPR000715">
    <property type="entry name" value="Glycosyl_transferase_4"/>
</dbReference>
<sequence>MNILDQQVILDLFRAYYPLFLGVLFLSTFAFTFYTIPKILWVSQEKKLTASVNERSSHLVETPSFGGVAFFITIVLVLSVIQSLRLGFVGNHLIAAMSILFLVGLKDDLVVSTARVKLFGQVAAACFIVFSPELRLNSLHGFLGIYEIPEAVGYCLSALLLVALINAYNLIDGIDGLAAITGIVISAVYGGIFYTTGHPYYVLLSVSLMGTLFGFLRFNFSRGRRKIFMGDSGSLPVGLILGLLTLKVLVMEPVSLISQGYNSENRILLVACVLFIPVFDTLRVMIIRLLSGKSPFSADRNHAHHVLLDLGLNHARASASLAFLNLLVVTIYLSLSNLLPQVWMLFVVVSLYSGSFFLFSMLKARSAGAARKSHSAQHSMR</sequence>
<accession>A0ABU3C7M5</accession>
<dbReference type="Pfam" id="PF00953">
    <property type="entry name" value="Glycos_transf_4"/>
    <property type="match status" value="1"/>
</dbReference>
<feature type="transmembrane region" description="Helical" evidence="7">
    <location>
        <begin position="15"/>
        <end position="37"/>
    </location>
</feature>
<keyword evidence="3 8" id="KW-0808">Transferase</keyword>
<dbReference type="CDD" id="cd06853">
    <property type="entry name" value="GT_WecA_like"/>
    <property type="match status" value="1"/>
</dbReference>
<evidence type="ECO:0000256" key="6">
    <source>
        <dbReference type="ARBA" id="ARBA00023136"/>
    </source>
</evidence>
<dbReference type="Proteomes" id="UP001262889">
    <property type="component" value="Unassembled WGS sequence"/>
</dbReference>
<feature type="transmembrane region" description="Helical" evidence="7">
    <location>
        <begin position="266"/>
        <end position="286"/>
    </location>
</feature>
<evidence type="ECO:0000256" key="1">
    <source>
        <dbReference type="ARBA" id="ARBA00004651"/>
    </source>
</evidence>
<dbReference type="PROSITE" id="PS01348">
    <property type="entry name" value="MRAY_2"/>
    <property type="match status" value="1"/>
</dbReference>
<proteinExistence type="predicted"/>
<evidence type="ECO:0000256" key="2">
    <source>
        <dbReference type="ARBA" id="ARBA00022475"/>
    </source>
</evidence>
<dbReference type="RefSeq" id="WP_311533989.1">
    <property type="nucleotide sequence ID" value="NZ_JAVRHQ010000004.1"/>
</dbReference>
<dbReference type="EMBL" id="JAVRHQ010000004">
    <property type="protein sequence ID" value="MDT0642317.1"/>
    <property type="molecule type" value="Genomic_DNA"/>
</dbReference>
<comment type="caution">
    <text evidence="8">The sequence shown here is derived from an EMBL/GenBank/DDBJ whole genome shotgun (WGS) entry which is preliminary data.</text>
</comment>
<keyword evidence="9" id="KW-1185">Reference proteome</keyword>
<keyword evidence="5 7" id="KW-1133">Transmembrane helix</keyword>
<keyword evidence="2" id="KW-1003">Cell membrane</keyword>
<organism evidence="8 9">
    <name type="scientific">Autumnicola tepida</name>
    <dbReference type="NCBI Taxonomy" id="3075595"/>
    <lineage>
        <taxon>Bacteria</taxon>
        <taxon>Pseudomonadati</taxon>
        <taxon>Bacteroidota</taxon>
        <taxon>Flavobacteriia</taxon>
        <taxon>Flavobacteriales</taxon>
        <taxon>Flavobacteriaceae</taxon>
        <taxon>Autumnicola</taxon>
    </lineage>
</organism>
<dbReference type="PANTHER" id="PTHR22926">
    <property type="entry name" value="PHOSPHO-N-ACETYLMURAMOYL-PENTAPEPTIDE-TRANSFERASE"/>
    <property type="match status" value="1"/>
</dbReference>
<feature type="transmembrane region" description="Helical" evidence="7">
    <location>
        <begin position="177"/>
        <end position="194"/>
    </location>
</feature>
<feature type="transmembrane region" description="Helical" evidence="7">
    <location>
        <begin position="317"/>
        <end position="335"/>
    </location>
</feature>
<name>A0ABU3C7M5_9FLAO</name>
<dbReference type="EC" id="2.7.8.-" evidence="8"/>